<dbReference type="Proteomes" id="UP000603453">
    <property type="component" value="Unassembled WGS sequence"/>
</dbReference>
<comment type="similarity">
    <text evidence="1">Belongs to the ATP-dependent AMP-binding enzyme family.</text>
</comment>
<name>A0A8H7V171_9FUNG</name>
<dbReference type="PANTHER" id="PTHR24096:SF149">
    <property type="entry name" value="AMP-BINDING DOMAIN-CONTAINING PROTEIN-RELATED"/>
    <property type="match status" value="1"/>
</dbReference>
<keyword evidence="2" id="KW-0436">Ligase</keyword>
<protein>
    <submittedName>
        <fullName evidence="5">Uncharacterized protein</fullName>
    </submittedName>
</protein>
<proteinExistence type="inferred from homology"/>
<feature type="domain" description="AMP-dependent synthetase/ligase" evidence="3">
    <location>
        <begin position="32"/>
        <end position="384"/>
    </location>
</feature>
<evidence type="ECO:0000259" key="3">
    <source>
        <dbReference type="Pfam" id="PF00501"/>
    </source>
</evidence>
<dbReference type="Gene3D" id="3.40.50.12780">
    <property type="entry name" value="N-terminal domain of ligase-like"/>
    <property type="match status" value="1"/>
</dbReference>
<dbReference type="Gene3D" id="3.30.300.30">
    <property type="match status" value="1"/>
</dbReference>
<dbReference type="InterPro" id="IPR000873">
    <property type="entry name" value="AMP-dep_synth/lig_dom"/>
</dbReference>
<organism evidence="5 6">
    <name type="scientific">Mucor saturninus</name>
    <dbReference type="NCBI Taxonomy" id="64648"/>
    <lineage>
        <taxon>Eukaryota</taxon>
        <taxon>Fungi</taxon>
        <taxon>Fungi incertae sedis</taxon>
        <taxon>Mucoromycota</taxon>
        <taxon>Mucoromycotina</taxon>
        <taxon>Mucoromycetes</taxon>
        <taxon>Mucorales</taxon>
        <taxon>Mucorineae</taxon>
        <taxon>Mucoraceae</taxon>
        <taxon>Mucor</taxon>
    </lineage>
</organism>
<reference evidence="5" key="1">
    <citation type="submission" date="2020-12" db="EMBL/GenBank/DDBJ databases">
        <title>Metabolic potential, ecology and presence of endohyphal bacteria is reflected in genomic diversity of Mucoromycotina.</title>
        <authorList>
            <person name="Muszewska A."/>
            <person name="Okrasinska A."/>
            <person name="Steczkiewicz K."/>
            <person name="Drgas O."/>
            <person name="Orlowska M."/>
            <person name="Perlinska-Lenart U."/>
            <person name="Aleksandrzak-Piekarczyk T."/>
            <person name="Szatraj K."/>
            <person name="Zielenkiewicz U."/>
            <person name="Pilsyk S."/>
            <person name="Malc E."/>
            <person name="Mieczkowski P."/>
            <person name="Kruszewska J.S."/>
            <person name="Biernat P."/>
            <person name="Pawlowska J."/>
        </authorList>
    </citation>
    <scope>NUCLEOTIDE SEQUENCE</scope>
    <source>
        <strain evidence="5">WA0000017839</strain>
    </source>
</reference>
<dbReference type="EMBL" id="JAEPRD010000069">
    <property type="protein sequence ID" value="KAG2201682.1"/>
    <property type="molecule type" value="Genomic_DNA"/>
</dbReference>
<sequence length="531" mass="59989">MVINSKIPEGCVPDVTVYQYLFTEDSKSIDWDKPCFIDAEDDSQTLSYGDFDNLIKRFSTGLQHCFPEFALGDIVAIYSPNELYYPAVVHGIVYAGGAIASFDHSSDVNLAVECLQTVGAKILIAHSETLDRAIEAAAMVGIPRSHIFLLDQNQVDGIKSVHSAMWTHQELAAPRIMTKAELETVPSYFYYTSGTTGKKKAVAITWLHNNKDWHPFETKALSHSELHHGGGLLFTMHTFLKNRYSVFMLKRFTFEKYFIAIEKNKINTISIQPWIAATIAKDDTLLKLHNFSSVRVGYCSGSPTSKSLCQLFLKKLNIVLVNMYGMTETMAPFETDFERSSQGYVGSLGQGFSCKLIDDDGKEVGCNEIGELCLKEPTKKIGYYNNAEANAAAFDEDGFFHTGDLFCVNEHGNFTHIDRINDVIKYRYKKITPQEIEVILMMHPLVVNCAVVGYHCDEQNEWLIRAFVTLKEHDRKIEQVKQEIIDITKENLPDIKQLRGGLFVLDELPKTNTGKINRRALRQYEHAVPAF</sequence>
<dbReference type="PANTHER" id="PTHR24096">
    <property type="entry name" value="LONG-CHAIN-FATTY-ACID--COA LIGASE"/>
    <property type="match status" value="1"/>
</dbReference>
<gene>
    <name evidence="5" type="ORF">INT47_003908</name>
</gene>
<dbReference type="OrthoDB" id="10253115at2759"/>
<dbReference type="AlphaFoldDB" id="A0A8H7V171"/>
<accession>A0A8H7V171</accession>
<dbReference type="InterPro" id="IPR045851">
    <property type="entry name" value="AMP-bd_C_sf"/>
</dbReference>
<keyword evidence="6" id="KW-1185">Reference proteome</keyword>
<evidence type="ECO:0000313" key="5">
    <source>
        <dbReference type="EMBL" id="KAG2201682.1"/>
    </source>
</evidence>
<dbReference type="Pfam" id="PF00501">
    <property type="entry name" value="AMP-binding"/>
    <property type="match status" value="1"/>
</dbReference>
<feature type="domain" description="AMP-binding enzyme C-terminal" evidence="4">
    <location>
        <begin position="435"/>
        <end position="515"/>
    </location>
</feature>
<evidence type="ECO:0000256" key="2">
    <source>
        <dbReference type="ARBA" id="ARBA00022598"/>
    </source>
</evidence>
<dbReference type="GO" id="GO:0016405">
    <property type="term" value="F:CoA-ligase activity"/>
    <property type="evidence" value="ECO:0007669"/>
    <property type="project" value="TreeGrafter"/>
</dbReference>
<comment type="caution">
    <text evidence="5">The sequence shown here is derived from an EMBL/GenBank/DDBJ whole genome shotgun (WGS) entry which is preliminary data.</text>
</comment>
<evidence type="ECO:0000256" key="1">
    <source>
        <dbReference type="ARBA" id="ARBA00006432"/>
    </source>
</evidence>
<evidence type="ECO:0000259" key="4">
    <source>
        <dbReference type="Pfam" id="PF13193"/>
    </source>
</evidence>
<dbReference type="InterPro" id="IPR025110">
    <property type="entry name" value="AMP-bd_C"/>
</dbReference>
<evidence type="ECO:0000313" key="6">
    <source>
        <dbReference type="Proteomes" id="UP000603453"/>
    </source>
</evidence>
<dbReference type="InterPro" id="IPR042099">
    <property type="entry name" value="ANL_N_sf"/>
</dbReference>
<dbReference type="SUPFAM" id="SSF56801">
    <property type="entry name" value="Acetyl-CoA synthetase-like"/>
    <property type="match status" value="1"/>
</dbReference>
<dbReference type="Pfam" id="PF13193">
    <property type="entry name" value="AMP-binding_C"/>
    <property type="match status" value="1"/>
</dbReference>